<evidence type="ECO:0000313" key="2">
    <source>
        <dbReference type="EMBL" id="VTJ72042.1"/>
    </source>
</evidence>
<sequence length="204" mass="22389">MVCNNTSKKGQASEGVSWKRRRVEQVHKQQAPSRHRKKGRRRGSHALQARTKPSRPPRVAMATRHRGRPGLAGPSARGACWESTSSSQLGRFELGGPDACCGAVECCFFPSWHPVLRGLQFRVSALRGLLLRPHDRSQGAEAGGGGDVYLFVAAASELQQFHHSFSFDDEHGDGEDEEDVDEDAHDVEAEVLSLRGTELPGRAR</sequence>
<feature type="region of interest" description="Disordered" evidence="1">
    <location>
        <begin position="1"/>
        <end position="79"/>
    </location>
</feature>
<feature type="compositionally biased region" description="Polar residues" evidence="1">
    <location>
        <begin position="1"/>
        <end position="10"/>
    </location>
</feature>
<proteinExistence type="predicted"/>
<protein>
    <submittedName>
        <fullName evidence="2">Uncharacterized protein</fullName>
    </submittedName>
</protein>
<reference evidence="2" key="1">
    <citation type="submission" date="2019-04" db="EMBL/GenBank/DDBJ databases">
        <authorList>
            <person name="Alioto T."/>
            <person name="Alioto T."/>
        </authorList>
    </citation>
    <scope>NUCLEOTIDE SEQUENCE [LARGE SCALE GENOMIC DNA]</scope>
</reference>
<keyword evidence="3" id="KW-1185">Reference proteome</keyword>
<feature type="compositionally biased region" description="Basic residues" evidence="1">
    <location>
        <begin position="33"/>
        <end position="44"/>
    </location>
</feature>
<comment type="caution">
    <text evidence="2">The sequence shown here is derived from an EMBL/GenBank/DDBJ whole genome shotgun (WGS) entry which is preliminary data.</text>
</comment>
<gene>
    <name evidence="2" type="ORF">MONAX_5E001536</name>
</gene>
<dbReference type="AlphaFoldDB" id="A0A5E4BTT0"/>
<dbReference type="EMBL" id="CABDUW010000604">
    <property type="protein sequence ID" value="VTJ72042.1"/>
    <property type="molecule type" value="Genomic_DNA"/>
</dbReference>
<dbReference type="Proteomes" id="UP000335636">
    <property type="component" value="Unassembled WGS sequence"/>
</dbReference>
<name>A0A5E4BTT0_MARMO</name>
<feature type="compositionally biased region" description="Acidic residues" evidence="1">
    <location>
        <begin position="170"/>
        <end position="185"/>
    </location>
</feature>
<accession>A0A5E4BTT0</accession>
<organism evidence="2 3">
    <name type="scientific">Marmota monax</name>
    <name type="common">Woodchuck</name>
    <dbReference type="NCBI Taxonomy" id="9995"/>
    <lineage>
        <taxon>Eukaryota</taxon>
        <taxon>Metazoa</taxon>
        <taxon>Chordata</taxon>
        <taxon>Craniata</taxon>
        <taxon>Vertebrata</taxon>
        <taxon>Euteleostomi</taxon>
        <taxon>Mammalia</taxon>
        <taxon>Eutheria</taxon>
        <taxon>Euarchontoglires</taxon>
        <taxon>Glires</taxon>
        <taxon>Rodentia</taxon>
        <taxon>Sciuromorpha</taxon>
        <taxon>Sciuridae</taxon>
        <taxon>Xerinae</taxon>
        <taxon>Marmotini</taxon>
        <taxon>Marmota</taxon>
    </lineage>
</organism>
<evidence type="ECO:0000313" key="3">
    <source>
        <dbReference type="Proteomes" id="UP000335636"/>
    </source>
</evidence>
<evidence type="ECO:0000256" key="1">
    <source>
        <dbReference type="SAM" id="MobiDB-lite"/>
    </source>
</evidence>
<feature type="region of interest" description="Disordered" evidence="1">
    <location>
        <begin position="166"/>
        <end position="204"/>
    </location>
</feature>